<evidence type="ECO:0000313" key="2">
    <source>
        <dbReference type="EMBL" id="UOQ50050.1"/>
    </source>
</evidence>
<proteinExistence type="predicted"/>
<keyword evidence="3" id="KW-1185">Reference proteome</keyword>
<dbReference type="Proteomes" id="UP000831782">
    <property type="component" value="Chromosome"/>
</dbReference>
<keyword evidence="1" id="KW-1133">Transmembrane helix</keyword>
<evidence type="ECO:0000256" key="1">
    <source>
        <dbReference type="SAM" id="Phobius"/>
    </source>
</evidence>
<accession>A0ABY4F062</accession>
<evidence type="ECO:0000313" key="3">
    <source>
        <dbReference type="Proteomes" id="UP000831782"/>
    </source>
</evidence>
<keyword evidence="1" id="KW-0472">Membrane</keyword>
<organism evidence="2 3">
    <name type="scientific">Gracilibacillus caseinilyticus</name>
    <dbReference type="NCBI Taxonomy" id="2932256"/>
    <lineage>
        <taxon>Bacteria</taxon>
        <taxon>Bacillati</taxon>
        <taxon>Bacillota</taxon>
        <taxon>Bacilli</taxon>
        <taxon>Bacillales</taxon>
        <taxon>Bacillaceae</taxon>
        <taxon>Gracilibacillus</taxon>
    </lineage>
</organism>
<sequence>MVFIVLLRVIGIPIAVFFLLKWLYQIKKNSDLQVEQNKKMIQLLEKLIK</sequence>
<dbReference type="EMBL" id="CP095072">
    <property type="protein sequence ID" value="UOQ50050.1"/>
    <property type="molecule type" value="Genomic_DNA"/>
</dbReference>
<name>A0ABY4F062_9BACI</name>
<keyword evidence="1" id="KW-0812">Transmembrane</keyword>
<reference evidence="2 3" key="1">
    <citation type="submission" date="2022-04" db="EMBL/GenBank/DDBJ databases">
        <title>Gracilibacillus sp. isolated from saltern.</title>
        <authorList>
            <person name="Won M."/>
            <person name="Lee C.-M."/>
            <person name="Woen H.-Y."/>
            <person name="Kwon S.-W."/>
        </authorList>
    </citation>
    <scope>NUCLEOTIDE SEQUENCE [LARGE SCALE GENOMIC DNA]</scope>
    <source>
        <strain evidence="2 3">SSWR10-1</strain>
    </source>
</reference>
<feature type="transmembrane region" description="Helical" evidence="1">
    <location>
        <begin position="6"/>
        <end position="24"/>
    </location>
</feature>
<protein>
    <submittedName>
        <fullName evidence="2">Uncharacterized protein</fullName>
    </submittedName>
</protein>
<gene>
    <name evidence="2" type="ORF">MUN88_08310</name>
</gene>
<dbReference type="RefSeq" id="WP_244723230.1">
    <property type="nucleotide sequence ID" value="NZ_CP095072.1"/>
</dbReference>